<dbReference type="AlphaFoldDB" id="A0A177JTZ1"/>
<dbReference type="SUPFAM" id="SSF140990">
    <property type="entry name" value="FtsH protease domain-like"/>
    <property type="match status" value="1"/>
</dbReference>
<sequence>MVDEAVLRTMPLHAKCRDWTLIVEEEFETTVGPEHRLKIQKLCMHELGHYVVGRDLGAAPTEITITFTGPGNFLGNTSMSVTRHLATVDEVRQYLEDRICILMGGTLGEHLSVDPTSKAPIDEEGWIQNAKNGYEREISSKSDKNKADELLRVLLFMDGIDESTDHALLDGRLAAISDRIWGKTIAILSKVAPEIYDVGAMMADRVRFLGVKEHMTSAQIEGFFAAERGSGTG</sequence>
<protein>
    <recommendedName>
        <fullName evidence="3">Peptidase M41 domain-containing protein</fullName>
    </recommendedName>
</protein>
<dbReference type="Proteomes" id="UP000077262">
    <property type="component" value="Unassembled WGS sequence"/>
</dbReference>
<dbReference type="GO" id="GO:0004222">
    <property type="term" value="F:metalloendopeptidase activity"/>
    <property type="evidence" value="ECO:0007669"/>
    <property type="project" value="InterPro"/>
</dbReference>
<dbReference type="GO" id="GO:0004176">
    <property type="term" value="F:ATP-dependent peptidase activity"/>
    <property type="evidence" value="ECO:0007669"/>
    <property type="project" value="InterPro"/>
</dbReference>
<gene>
    <name evidence="1" type="ORF">AX777_20755</name>
</gene>
<organism evidence="1 2">
    <name type="scientific">Sphingobium yanoikuyae</name>
    <name type="common">Sphingomonas yanoikuyae</name>
    <dbReference type="NCBI Taxonomy" id="13690"/>
    <lineage>
        <taxon>Bacteria</taxon>
        <taxon>Pseudomonadati</taxon>
        <taxon>Pseudomonadota</taxon>
        <taxon>Alphaproteobacteria</taxon>
        <taxon>Sphingomonadales</taxon>
        <taxon>Sphingomonadaceae</taxon>
        <taxon>Sphingobium</taxon>
    </lineage>
</organism>
<dbReference type="RefSeq" id="WP_155738032.1">
    <property type="nucleotide sequence ID" value="NZ_LSTR01000028.1"/>
</dbReference>
<reference evidence="1 2" key="1">
    <citation type="submission" date="2016-02" db="EMBL/GenBank/DDBJ databases">
        <authorList>
            <person name="Wen L."/>
            <person name="He K."/>
            <person name="Yang H."/>
        </authorList>
    </citation>
    <scope>NUCLEOTIDE SEQUENCE [LARGE SCALE GENOMIC DNA]</scope>
    <source>
        <strain evidence="1 2">CD09_2</strain>
    </source>
</reference>
<evidence type="ECO:0008006" key="3">
    <source>
        <dbReference type="Google" id="ProtNLM"/>
    </source>
</evidence>
<dbReference type="GO" id="GO:0005524">
    <property type="term" value="F:ATP binding"/>
    <property type="evidence" value="ECO:0007669"/>
    <property type="project" value="InterPro"/>
</dbReference>
<dbReference type="InterPro" id="IPR037219">
    <property type="entry name" value="Peptidase_M41-like"/>
</dbReference>
<comment type="caution">
    <text evidence="1">The sequence shown here is derived from an EMBL/GenBank/DDBJ whole genome shotgun (WGS) entry which is preliminary data.</text>
</comment>
<proteinExistence type="predicted"/>
<name>A0A177JTZ1_SPHYA</name>
<dbReference type="Gene3D" id="1.20.58.760">
    <property type="entry name" value="Peptidase M41"/>
    <property type="match status" value="1"/>
</dbReference>
<dbReference type="GO" id="GO:0006508">
    <property type="term" value="P:proteolysis"/>
    <property type="evidence" value="ECO:0007669"/>
    <property type="project" value="InterPro"/>
</dbReference>
<evidence type="ECO:0000313" key="1">
    <source>
        <dbReference type="EMBL" id="OAH44702.1"/>
    </source>
</evidence>
<accession>A0A177JTZ1</accession>
<evidence type="ECO:0000313" key="2">
    <source>
        <dbReference type="Proteomes" id="UP000077262"/>
    </source>
</evidence>
<dbReference type="EMBL" id="LSTR01000028">
    <property type="protein sequence ID" value="OAH44702.1"/>
    <property type="molecule type" value="Genomic_DNA"/>
</dbReference>
<dbReference type="OrthoDB" id="9553964at2"/>